<evidence type="ECO:0000256" key="7">
    <source>
        <dbReference type="ARBA" id="ARBA00022692"/>
    </source>
</evidence>
<evidence type="ECO:0000256" key="5">
    <source>
        <dbReference type="ARBA" id="ARBA00022553"/>
    </source>
</evidence>
<keyword evidence="7 14" id="KW-0812">Transmembrane</keyword>
<dbReference type="InterPro" id="IPR036097">
    <property type="entry name" value="HisK_dim/P_sf"/>
</dbReference>
<gene>
    <name evidence="17" type="ORF">D3H35_17700</name>
</gene>
<evidence type="ECO:0000313" key="17">
    <source>
        <dbReference type="EMBL" id="RIE02525.1"/>
    </source>
</evidence>
<evidence type="ECO:0000256" key="2">
    <source>
        <dbReference type="ARBA" id="ARBA00004651"/>
    </source>
</evidence>
<evidence type="ECO:0000256" key="13">
    <source>
        <dbReference type="ARBA" id="ARBA00023136"/>
    </source>
</evidence>
<evidence type="ECO:0000256" key="10">
    <source>
        <dbReference type="ARBA" id="ARBA00022840"/>
    </source>
</evidence>
<dbReference type="RefSeq" id="WP_119150565.1">
    <property type="nucleotide sequence ID" value="NZ_JBHSOV010000029.1"/>
</dbReference>
<dbReference type="SUPFAM" id="SSF55874">
    <property type="entry name" value="ATPase domain of HSP90 chaperone/DNA topoisomerase II/histidine kinase"/>
    <property type="match status" value="1"/>
</dbReference>
<dbReference type="SUPFAM" id="SSF47384">
    <property type="entry name" value="Homodimeric domain of signal transducing histidine kinase"/>
    <property type="match status" value="1"/>
</dbReference>
<keyword evidence="11 14" id="KW-1133">Transmembrane helix</keyword>
<comment type="caution">
    <text evidence="17">The sequence shown here is derived from an EMBL/GenBank/DDBJ whole genome shotgun (WGS) entry which is preliminary data.</text>
</comment>
<dbReference type="GO" id="GO:0000155">
    <property type="term" value="F:phosphorelay sensor kinase activity"/>
    <property type="evidence" value="ECO:0007669"/>
    <property type="project" value="InterPro"/>
</dbReference>
<evidence type="ECO:0000256" key="11">
    <source>
        <dbReference type="ARBA" id="ARBA00022989"/>
    </source>
</evidence>
<dbReference type="PROSITE" id="PS50109">
    <property type="entry name" value="HIS_KIN"/>
    <property type="match status" value="1"/>
</dbReference>
<evidence type="ECO:0000256" key="1">
    <source>
        <dbReference type="ARBA" id="ARBA00000085"/>
    </source>
</evidence>
<dbReference type="PANTHER" id="PTHR45528">
    <property type="entry name" value="SENSOR HISTIDINE KINASE CPXA"/>
    <property type="match status" value="1"/>
</dbReference>
<keyword evidence="8" id="KW-0547">Nucleotide-binding</keyword>
<dbReference type="AlphaFoldDB" id="A0A398CJJ8"/>
<dbReference type="Gene3D" id="3.30.565.10">
    <property type="entry name" value="Histidine kinase-like ATPase, C-terminal domain"/>
    <property type="match status" value="1"/>
</dbReference>
<dbReference type="PANTHER" id="PTHR45528:SF1">
    <property type="entry name" value="SENSOR HISTIDINE KINASE CPXA"/>
    <property type="match status" value="1"/>
</dbReference>
<accession>A0A398CJJ8</accession>
<dbReference type="InterPro" id="IPR003660">
    <property type="entry name" value="HAMP_dom"/>
</dbReference>
<sequence length="475" mass="54467">MKNIPLVLKIWLVFAALTLSLFAMLALSLPWTLKSFFTQQISAILRESHAMFASDPSRGAFPLRIGNEVFPLLPTIVLPPLTDLQEEMLMIAPQTVDGPAIQHFALLAEGESYPLGSDLPLSFQIAIRGDAQKQKDTMHSYTFRSDNRTLFYVISKQPKKPKGKPVFLVSYTWDKYRNGLVMTMFWRLMILMVAIILVSWLPCLWFARYLSRPLVLMEKQAGRMAEKDWHEPFILNRKDEMGRLAQAIEAMRQRLVRQDNAQQFFLQNISHELKTPVMVIRSYAQSILDGIYPKDSLASSAETIVNESQRLEKRIRDLLYLNKQNYLFTRERKLVSFDLAQIISDCIERLRYRRPELLWHIELAPIEMIGDSEQWGVAIENVIDNQLRYARHKIRVTVAAADQGTNAATWIVRIGNDGPPIGENEMEGLFDPFQTGQGGEFGLGLAITRQILSYHQADIRICNEPEGVAYYLYPA</sequence>
<evidence type="ECO:0000256" key="12">
    <source>
        <dbReference type="ARBA" id="ARBA00023012"/>
    </source>
</evidence>
<reference evidence="17 18" key="1">
    <citation type="submission" date="2018-09" db="EMBL/GenBank/DDBJ databases">
        <title>Cohnella cavernae sp. nov., isolated from a karst cave.</title>
        <authorList>
            <person name="Zhu H."/>
        </authorList>
    </citation>
    <scope>NUCLEOTIDE SEQUENCE [LARGE SCALE GENOMIC DNA]</scope>
    <source>
        <strain evidence="17 18">K2E09-144</strain>
    </source>
</reference>
<evidence type="ECO:0000256" key="3">
    <source>
        <dbReference type="ARBA" id="ARBA00012438"/>
    </source>
</evidence>
<dbReference type="GO" id="GO:0005886">
    <property type="term" value="C:plasma membrane"/>
    <property type="evidence" value="ECO:0007669"/>
    <property type="project" value="UniProtKB-SubCell"/>
</dbReference>
<dbReference type="Pfam" id="PF00672">
    <property type="entry name" value="HAMP"/>
    <property type="match status" value="1"/>
</dbReference>
<dbReference type="Pfam" id="PF00512">
    <property type="entry name" value="HisKA"/>
    <property type="match status" value="1"/>
</dbReference>
<keyword evidence="10" id="KW-0067">ATP-binding</keyword>
<evidence type="ECO:0000259" key="15">
    <source>
        <dbReference type="PROSITE" id="PS50109"/>
    </source>
</evidence>
<evidence type="ECO:0000256" key="4">
    <source>
        <dbReference type="ARBA" id="ARBA00022475"/>
    </source>
</evidence>
<evidence type="ECO:0000256" key="9">
    <source>
        <dbReference type="ARBA" id="ARBA00022777"/>
    </source>
</evidence>
<dbReference type="EC" id="2.7.13.3" evidence="3"/>
<comment type="catalytic activity">
    <reaction evidence="1">
        <text>ATP + protein L-histidine = ADP + protein N-phospho-L-histidine.</text>
        <dbReference type="EC" id="2.7.13.3"/>
    </reaction>
</comment>
<feature type="transmembrane region" description="Helical" evidence="14">
    <location>
        <begin position="184"/>
        <end position="207"/>
    </location>
</feature>
<evidence type="ECO:0000256" key="8">
    <source>
        <dbReference type="ARBA" id="ARBA00022741"/>
    </source>
</evidence>
<dbReference type="OrthoDB" id="9780718at2"/>
<dbReference type="InterPro" id="IPR003661">
    <property type="entry name" value="HisK_dim/P_dom"/>
</dbReference>
<dbReference type="GO" id="GO:0005524">
    <property type="term" value="F:ATP binding"/>
    <property type="evidence" value="ECO:0007669"/>
    <property type="project" value="UniProtKB-KW"/>
</dbReference>
<dbReference type="EMBL" id="QXJM01000039">
    <property type="protein sequence ID" value="RIE02525.1"/>
    <property type="molecule type" value="Genomic_DNA"/>
</dbReference>
<dbReference type="Gene3D" id="1.10.287.130">
    <property type="match status" value="1"/>
</dbReference>
<dbReference type="SMART" id="SM00387">
    <property type="entry name" value="HATPase_c"/>
    <property type="match status" value="1"/>
</dbReference>
<dbReference type="SMART" id="SM00304">
    <property type="entry name" value="HAMP"/>
    <property type="match status" value="1"/>
</dbReference>
<protein>
    <recommendedName>
        <fullName evidence="3">histidine kinase</fullName>
        <ecNumber evidence="3">2.7.13.3</ecNumber>
    </recommendedName>
</protein>
<dbReference type="CDD" id="cd06225">
    <property type="entry name" value="HAMP"/>
    <property type="match status" value="1"/>
</dbReference>
<keyword evidence="18" id="KW-1185">Reference proteome</keyword>
<dbReference type="Proteomes" id="UP000266340">
    <property type="component" value="Unassembled WGS sequence"/>
</dbReference>
<dbReference type="Gene3D" id="6.10.340.10">
    <property type="match status" value="1"/>
</dbReference>
<evidence type="ECO:0000256" key="14">
    <source>
        <dbReference type="SAM" id="Phobius"/>
    </source>
</evidence>
<dbReference type="PROSITE" id="PS50885">
    <property type="entry name" value="HAMP"/>
    <property type="match status" value="1"/>
</dbReference>
<feature type="domain" description="HAMP" evidence="16">
    <location>
        <begin position="208"/>
        <end position="260"/>
    </location>
</feature>
<name>A0A398CJJ8_9BACL</name>
<dbReference type="InterPro" id="IPR050398">
    <property type="entry name" value="HssS/ArlS-like"/>
</dbReference>
<keyword evidence="13 14" id="KW-0472">Membrane</keyword>
<evidence type="ECO:0000256" key="6">
    <source>
        <dbReference type="ARBA" id="ARBA00022679"/>
    </source>
</evidence>
<dbReference type="SMART" id="SM00388">
    <property type="entry name" value="HisKA"/>
    <property type="match status" value="1"/>
</dbReference>
<keyword evidence="9 17" id="KW-0418">Kinase</keyword>
<keyword evidence="4" id="KW-1003">Cell membrane</keyword>
<keyword evidence="6" id="KW-0808">Transferase</keyword>
<dbReference type="CDD" id="cd00082">
    <property type="entry name" value="HisKA"/>
    <property type="match status" value="1"/>
</dbReference>
<dbReference type="InterPro" id="IPR036890">
    <property type="entry name" value="HATPase_C_sf"/>
</dbReference>
<keyword evidence="12" id="KW-0902">Two-component regulatory system</keyword>
<dbReference type="Pfam" id="PF02518">
    <property type="entry name" value="HATPase_c"/>
    <property type="match status" value="1"/>
</dbReference>
<proteinExistence type="predicted"/>
<feature type="domain" description="Histidine kinase" evidence="15">
    <location>
        <begin position="268"/>
        <end position="475"/>
    </location>
</feature>
<dbReference type="InterPro" id="IPR005467">
    <property type="entry name" value="His_kinase_dom"/>
</dbReference>
<comment type="subcellular location">
    <subcellularLocation>
        <location evidence="2">Cell membrane</location>
        <topology evidence="2">Multi-pass membrane protein</topology>
    </subcellularLocation>
</comment>
<dbReference type="SUPFAM" id="SSF158472">
    <property type="entry name" value="HAMP domain-like"/>
    <property type="match status" value="1"/>
</dbReference>
<organism evidence="17 18">
    <name type="scientific">Cohnella faecalis</name>
    <dbReference type="NCBI Taxonomy" id="2315694"/>
    <lineage>
        <taxon>Bacteria</taxon>
        <taxon>Bacillati</taxon>
        <taxon>Bacillota</taxon>
        <taxon>Bacilli</taxon>
        <taxon>Bacillales</taxon>
        <taxon>Paenibacillaceae</taxon>
        <taxon>Cohnella</taxon>
    </lineage>
</organism>
<keyword evidence="5" id="KW-0597">Phosphoprotein</keyword>
<evidence type="ECO:0000313" key="18">
    <source>
        <dbReference type="Proteomes" id="UP000266340"/>
    </source>
</evidence>
<evidence type="ECO:0000259" key="16">
    <source>
        <dbReference type="PROSITE" id="PS50885"/>
    </source>
</evidence>
<dbReference type="InterPro" id="IPR003594">
    <property type="entry name" value="HATPase_dom"/>
</dbReference>